<organism evidence="8 9">
    <name type="scientific">Allorhodopirellula solitaria</name>
    <dbReference type="NCBI Taxonomy" id="2527987"/>
    <lineage>
        <taxon>Bacteria</taxon>
        <taxon>Pseudomonadati</taxon>
        <taxon>Planctomycetota</taxon>
        <taxon>Planctomycetia</taxon>
        <taxon>Pirellulales</taxon>
        <taxon>Pirellulaceae</taxon>
        <taxon>Allorhodopirellula</taxon>
    </lineage>
</organism>
<evidence type="ECO:0000256" key="3">
    <source>
        <dbReference type="ARBA" id="ARBA00022679"/>
    </source>
</evidence>
<comment type="pathway">
    <text evidence="1">Cofactor biosynthesis; thiamine diphosphate biosynthesis.</text>
</comment>
<dbReference type="EC" id="2.7.1.49" evidence="2"/>
<accession>A0A5C5WY48</accession>
<evidence type="ECO:0000256" key="1">
    <source>
        <dbReference type="ARBA" id="ARBA00004948"/>
    </source>
</evidence>
<dbReference type="PANTHER" id="PTHR20858:SF17">
    <property type="entry name" value="HYDROXYMETHYLPYRIMIDINE_PHOSPHOMETHYLPYRIMIDINE KINASE THI20-RELATED"/>
    <property type="match status" value="1"/>
</dbReference>
<name>A0A5C5WY48_9BACT</name>
<dbReference type="NCBIfam" id="TIGR00097">
    <property type="entry name" value="HMP-P_kinase"/>
    <property type="match status" value="1"/>
</dbReference>
<feature type="domain" description="Pyridoxamine kinase/Phosphomethylpyrimidine kinase" evidence="7">
    <location>
        <begin position="24"/>
        <end position="273"/>
    </location>
</feature>
<evidence type="ECO:0000256" key="2">
    <source>
        <dbReference type="ARBA" id="ARBA00012135"/>
    </source>
</evidence>
<evidence type="ECO:0000313" key="8">
    <source>
        <dbReference type="EMBL" id="TWT55894.1"/>
    </source>
</evidence>
<dbReference type="Pfam" id="PF08543">
    <property type="entry name" value="Phos_pyr_kin"/>
    <property type="match status" value="1"/>
</dbReference>
<keyword evidence="4" id="KW-0547">Nucleotide-binding</keyword>
<dbReference type="GO" id="GO:0008972">
    <property type="term" value="F:phosphomethylpyrimidine kinase activity"/>
    <property type="evidence" value="ECO:0007669"/>
    <property type="project" value="InterPro"/>
</dbReference>
<evidence type="ECO:0000313" key="9">
    <source>
        <dbReference type="Proteomes" id="UP000318053"/>
    </source>
</evidence>
<dbReference type="InterPro" id="IPR004399">
    <property type="entry name" value="HMP/HMP-P_kinase_dom"/>
</dbReference>
<dbReference type="GO" id="GO:0009228">
    <property type="term" value="P:thiamine biosynthetic process"/>
    <property type="evidence" value="ECO:0007669"/>
    <property type="project" value="InterPro"/>
</dbReference>
<dbReference type="FunFam" id="3.40.1190.20:FF:000003">
    <property type="entry name" value="Phosphomethylpyrimidine kinase ThiD"/>
    <property type="match status" value="1"/>
</dbReference>
<evidence type="ECO:0000256" key="6">
    <source>
        <dbReference type="ARBA" id="ARBA00022840"/>
    </source>
</evidence>
<dbReference type="EMBL" id="SJPK01000021">
    <property type="protein sequence ID" value="TWT55894.1"/>
    <property type="molecule type" value="Genomic_DNA"/>
</dbReference>
<dbReference type="GO" id="GO:0008902">
    <property type="term" value="F:hydroxymethylpyrimidine kinase activity"/>
    <property type="evidence" value="ECO:0007669"/>
    <property type="project" value="UniProtKB-EC"/>
</dbReference>
<keyword evidence="5 8" id="KW-0418">Kinase</keyword>
<dbReference type="GO" id="GO:0005524">
    <property type="term" value="F:ATP binding"/>
    <property type="evidence" value="ECO:0007669"/>
    <property type="project" value="UniProtKB-KW"/>
</dbReference>
<dbReference type="Gene3D" id="3.40.1190.20">
    <property type="match status" value="1"/>
</dbReference>
<dbReference type="GO" id="GO:0005829">
    <property type="term" value="C:cytosol"/>
    <property type="evidence" value="ECO:0007669"/>
    <property type="project" value="TreeGrafter"/>
</dbReference>
<keyword evidence="6" id="KW-0067">ATP-binding</keyword>
<keyword evidence="3 8" id="KW-0808">Transferase</keyword>
<dbReference type="SUPFAM" id="SSF53613">
    <property type="entry name" value="Ribokinase-like"/>
    <property type="match status" value="1"/>
</dbReference>
<dbReference type="PANTHER" id="PTHR20858">
    <property type="entry name" value="PHOSPHOMETHYLPYRIMIDINE KINASE"/>
    <property type="match status" value="1"/>
</dbReference>
<protein>
    <recommendedName>
        <fullName evidence="2">hydroxymethylpyrimidine kinase</fullName>
        <ecNumber evidence="2">2.7.1.49</ecNumber>
    </recommendedName>
</protein>
<dbReference type="InterPro" id="IPR013749">
    <property type="entry name" value="PM/HMP-P_kinase-1"/>
</dbReference>
<sequence length="282" mass="29574">MSANPDRAVTIAPNAIALTIAGSDPSGGAGLQADLKAFHQNGVYGMSVVTLITVQNTLGVQRLELLATDLIGEQFDAVMSDIPPRVIKTGALGNAAIIAEVAGKIAGADIPVVVDPVMISKHGVKLIDDAAIDAYRETLLPRATLITPNRFEAERLLDREIGGDLDDLLRATEDLRGLGPAMVLLKAGHVDGEQMHVFIDSESLVTFAVEHHDTIQTHGAGCSLSATIAARLALAAPDQAIEVSTREAVEFGIAAVNHAIRFAPEYGKGSGPVESRMLHIGD</sequence>
<evidence type="ECO:0000259" key="7">
    <source>
        <dbReference type="Pfam" id="PF08543"/>
    </source>
</evidence>
<dbReference type="AlphaFoldDB" id="A0A5C5WY48"/>
<proteinExistence type="predicted"/>
<gene>
    <name evidence="8" type="primary">thiD</name>
    <name evidence="8" type="ORF">CA85_47920</name>
</gene>
<dbReference type="CDD" id="cd01169">
    <property type="entry name" value="HMPP_kinase"/>
    <property type="match status" value="1"/>
</dbReference>
<dbReference type="InterPro" id="IPR029056">
    <property type="entry name" value="Ribokinase-like"/>
</dbReference>
<dbReference type="RefSeq" id="WP_146393591.1">
    <property type="nucleotide sequence ID" value="NZ_SJPK01000021.1"/>
</dbReference>
<evidence type="ECO:0000256" key="4">
    <source>
        <dbReference type="ARBA" id="ARBA00022741"/>
    </source>
</evidence>
<comment type="caution">
    <text evidence="8">The sequence shown here is derived from an EMBL/GenBank/DDBJ whole genome shotgun (WGS) entry which is preliminary data.</text>
</comment>
<reference evidence="8 9" key="1">
    <citation type="submission" date="2019-02" db="EMBL/GenBank/DDBJ databases">
        <title>Deep-cultivation of Planctomycetes and their phenomic and genomic characterization uncovers novel biology.</title>
        <authorList>
            <person name="Wiegand S."/>
            <person name="Jogler M."/>
            <person name="Boedeker C."/>
            <person name="Pinto D."/>
            <person name="Vollmers J."/>
            <person name="Rivas-Marin E."/>
            <person name="Kohn T."/>
            <person name="Peeters S.H."/>
            <person name="Heuer A."/>
            <person name="Rast P."/>
            <person name="Oberbeckmann S."/>
            <person name="Bunk B."/>
            <person name="Jeske O."/>
            <person name="Meyerdierks A."/>
            <person name="Storesund J.E."/>
            <person name="Kallscheuer N."/>
            <person name="Luecker S."/>
            <person name="Lage O.M."/>
            <person name="Pohl T."/>
            <person name="Merkel B.J."/>
            <person name="Hornburger P."/>
            <person name="Mueller R.-W."/>
            <person name="Bruemmer F."/>
            <person name="Labrenz M."/>
            <person name="Spormann A.M."/>
            <person name="Op Den Camp H."/>
            <person name="Overmann J."/>
            <person name="Amann R."/>
            <person name="Jetten M.S.M."/>
            <person name="Mascher T."/>
            <person name="Medema M.H."/>
            <person name="Devos D.P."/>
            <person name="Kaster A.-K."/>
            <person name="Ovreas L."/>
            <person name="Rohde M."/>
            <person name="Galperin M.Y."/>
            <person name="Jogler C."/>
        </authorList>
    </citation>
    <scope>NUCLEOTIDE SEQUENCE [LARGE SCALE GENOMIC DNA]</scope>
    <source>
        <strain evidence="8 9">CA85</strain>
    </source>
</reference>
<evidence type="ECO:0000256" key="5">
    <source>
        <dbReference type="ARBA" id="ARBA00022777"/>
    </source>
</evidence>
<dbReference type="OrthoDB" id="9810880at2"/>
<keyword evidence="9" id="KW-1185">Reference proteome</keyword>
<dbReference type="Proteomes" id="UP000318053">
    <property type="component" value="Unassembled WGS sequence"/>
</dbReference>